<dbReference type="SUPFAM" id="SSF158472">
    <property type="entry name" value="HAMP domain-like"/>
    <property type="match status" value="1"/>
</dbReference>
<comment type="cofactor">
    <cofactor evidence="2">
        <name>[4Fe-4S] cluster</name>
        <dbReference type="ChEBI" id="CHEBI:49883"/>
    </cofactor>
</comment>
<evidence type="ECO:0000256" key="18">
    <source>
        <dbReference type="ARBA" id="ARBA00022989"/>
    </source>
</evidence>
<keyword evidence="7" id="KW-1003">Cell membrane</keyword>
<dbReference type="InterPro" id="IPR003660">
    <property type="entry name" value="HAMP_dom"/>
</dbReference>
<evidence type="ECO:0000256" key="2">
    <source>
        <dbReference type="ARBA" id="ARBA00001966"/>
    </source>
</evidence>
<evidence type="ECO:0000256" key="13">
    <source>
        <dbReference type="ARBA" id="ARBA00022692"/>
    </source>
</evidence>
<evidence type="ECO:0000256" key="25">
    <source>
        <dbReference type="SAM" id="Phobius"/>
    </source>
</evidence>
<dbReference type="GO" id="GO:0046872">
    <property type="term" value="F:metal ion binding"/>
    <property type="evidence" value="ECO:0007669"/>
    <property type="project" value="UniProtKB-KW"/>
</dbReference>
<accession>A0A8J6TJ58</accession>
<dbReference type="EMBL" id="JACNJN010000119">
    <property type="protein sequence ID" value="MBC8335669.1"/>
    <property type="molecule type" value="Genomic_DNA"/>
</dbReference>
<dbReference type="SMART" id="SM00387">
    <property type="entry name" value="HATPase_c"/>
    <property type="match status" value="1"/>
</dbReference>
<comment type="function">
    <text evidence="23">Member of the two-component regulatory system NreB/NreC involved in the control of dissimilatory nitrate/nitrite reduction in response to oxygen. NreB functions as a direct oxygen sensor histidine kinase which is autophosphorylated, in the absence of oxygen, probably at the conserved histidine residue, and transfers its phosphate group probably to a conserved aspartate residue of NreC. NreB/NreC activates the expression of the nitrate (narGHJI) and nitrite (nir) reductase operons, as well as the putative nitrate transporter gene narT.</text>
</comment>
<evidence type="ECO:0000313" key="29">
    <source>
        <dbReference type="Proteomes" id="UP000614469"/>
    </source>
</evidence>
<evidence type="ECO:0000256" key="9">
    <source>
        <dbReference type="ARBA" id="ARBA00022490"/>
    </source>
</evidence>
<feature type="transmembrane region" description="Helical" evidence="25">
    <location>
        <begin position="12"/>
        <end position="34"/>
    </location>
</feature>
<keyword evidence="11" id="KW-0597">Phosphoprotein</keyword>
<dbReference type="GO" id="GO:0005524">
    <property type="term" value="F:ATP binding"/>
    <property type="evidence" value="ECO:0007669"/>
    <property type="project" value="UniProtKB-KW"/>
</dbReference>
<evidence type="ECO:0000256" key="4">
    <source>
        <dbReference type="ARBA" id="ARBA00004496"/>
    </source>
</evidence>
<dbReference type="PANTHER" id="PTHR24421">
    <property type="entry name" value="NITRATE/NITRITE SENSOR PROTEIN NARX-RELATED"/>
    <property type="match status" value="1"/>
</dbReference>
<dbReference type="InterPro" id="IPR011712">
    <property type="entry name" value="Sig_transdc_His_kin_sub3_dim/P"/>
</dbReference>
<evidence type="ECO:0000256" key="17">
    <source>
        <dbReference type="ARBA" id="ARBA00022840"/>
    </source>
</evidence>
<dbReference type="SMART" id="SM00065">
    <property type="entry name" value="GAF"/>
    <property type="match status" value="1"/>
</dbReference>
<dbReference type="InterPro" id="IPR004358">
    <property type="entry name" value="Sig_transdc_His_kin-like_C"/>
</dbReference>
<evidence type="ECO:0000256" key="14">
    <source>
        <dbReference type="ARBA" id="ARBA00022723"/>
    </source>
</evidence>
<evidence type="ECO:0000256" key="22">
    <source>
        <dbReference type="ARBA" id="ARBA00023136"/>
    </source>
</evidence>
<evidence type="ECO:0000256" key="19">
    <source>
        <dbReference type="ARBA" id="ARBA00023004"/>
    </source>
</evidence>
<dbReference type="GO" id="GO:0000155">
    <property type="term" value="F:phosphorelay sensor kinase activity"/>
    <property type="evidence" value="ECO:0007669"/>
    <property type="project" value="InterPro"/>
</dbReference>
<keyword evidence="10" id="KW-0997">Cell inner membrane</keyword>
<dbReference type="InterPro" id="IPR042295">
    <property type="entry name" value="NarX-like_N_sf"/>
</dbReference>
<evidence type="ECO:0000256" key="24">
    <source>
        <dbReference type="ARBA" id="ARBA00030800"/>
    </source>
</evidence>
<keyword evidence="15" id="KW-0547">Nucleotide-binding</keyword>
<evidence type="ECO:0000256" key="15">
    <source>
        <dbReference type="ARBA" id="ARBA00022741"/>
    </source>
</evidence>
<keyword evidence="16" id="KW-0418">Kinase</keyword>
<reference evidence="28 29" key="1">
    <citation type="submission" date="2020-08" db="EMBL/GenBank/DDBJ databases">
        <title>Bridging the membrane lipid divide: bacteria of the FCB group superphylum have the potential to synthesize archaeal ether lipids.</title>
        <authorList>
            <person name="Villanueva L."/>
            <person name="Von Meijenfeldt F.A.B."/>
            <person name="Westbye A.B."/>
            <person name="Yadav S."/>
            <person name="Hopmans E.C."/>
            <person name="Dutilh B.E."/>
            <person name="Sinninghe Damste J.S."/>
        </authorList>
    </citation>
    <scope>NUCLEOTIDE SEQUENCE [LARGE SCALE GENOMIC DNA]</scope>
    <source>
        <strain evidence="28">NIOZ-UU36</strain>
    </source>
</reference>
<dbReference type="SUPFAM" id="SSF55781">
    <property type="entry name" value="GAF domain-like"/>
    <property type="match status" value="1"/>
</dbReference>
<evidence type="ECO:0000256" key="23">
    <source>
        <dbReference type="ARBA" id="ARBA00024827"/>
    </source>
</evidence>
<dbReference type="InterPro" id="IPR029095">
    <property type="entry name" value="NarX-like_N"/>
</dbReference>
<name>A0A8J6TJ58_9CHLR</name>
<dbReference type="InterPro" id="IPR029016">
    <property type="entry name" value="GAF-like_dom_sf"/>
</dbReference>
<keyword evidence="13 25" id="KW-0812">Transmembrane</keyword>
<dbReference type="InterPro" id="IPR016380">
    <property type="entry name" value="Sig_transdc_His_kin_NarX/NarQ"/>
</dbReference>
<dbReference type="Proteomes" id="UP000614469">
    <property type="component" value="Unassembled WGS sequence"/>
</dbReference>
<evidence type="ECO:0000256" key="6">
    <source>
        <dbReference type="ARBA" id="ARBA00017322"/>
    </source>
</evidence>
<evidence type="ECO:0000313" key="28">
    <source>
        <dbReference type="EMBL" id="MBC8335669.1"/>
    </source>
</evidence>
<dbReference type="PANTHER" id="PTHR24421:SF10">
    <property type="entry name" value="NITRATE_NITRITE SENSOR PROTEIN NARQ"/>
    <property type="match status" value="1"/>
</dbReference>
<dbReference type="Gene3D" id="1.20.120.960">
    <property type="entry name" value="Histidine kinase NarX, sensor domain"/>
    <property type="match status" value="1"/>
</dbReference>
<dbReference type="PIRSF" id="PIRSF003167">
    <property type="entry name" value="STHK_NarX/NarQ"/>
    <property type="match status" value="1"/>
</dbReference>
<dbReference type="InterPro" id="IPR050482">
    <property type="entry name" value="Sensor_HK_TwoCompSys"/>
</dbReference>
<feature type="domain" description="Histidine kinase" evidence="26">
    <location>
        <begin position="535"/>
        <end position="625"/>
    </location>
</feature>
<keyword evidence="8" id="KW-0004">4Fe-4S</keyword>
<dbReference type="PROSITE" id="PS50885">
    <property type="entry name" value="HAMP"/>
    <property type="match status" value="1"/>
</dbReference>
<dbReference type="SUPFAM" id="SSF55874">
    <property type="entry name" value="ATPase domain of HSP90 chaperone/DNA topoisomerase II/histidine kinase"/>
    <property type="match status" value="1"/>
</dbReference>
<evidence type="ECO:0000259" key="27">
    <source>
        <dbReference type="PROSITE" id="PS50885"/>
    </source>
</evidence>
<dbReference type="Pfam" id="PF00672">
    <property type="entry name" value="HAMP"/>
    <property type="match status" value="1"/>
</dbReference>
<dbReference type="PROSITE" id="PS50109">
    <property type="entry name" value="HIS_KIN"/>
    <property type="match status" value="1"/>
</dbReference>
<keyword evidence="18 25" id="KW-1133">Transmembrane helix</keyword>
<evidence type="ECO:0000256" key="5">
    <source>
        <dbReference type="ARBA" id="ARBA00012438"/>
    </source>
</evidence>
<dbReference type="GO" id="GO:0005886">
    <property type="term" value="C:plasma membrane"/>
    <property type="evidence" value="ECO:0007669"/>
    <property type="project" value="UniProtKB-SubCell"/>
</dbReference>
<keyword evidence="21" id="KW-0411">Iron-sulfur</keyword>
<dbReference type="GO" id="GO:0005737">
    <property type="term" value="C:cytoplasm"/>
    <property type="evidence" value="ECO:0007669"/>
    <property type="project" value="UniProtKB-SubCell"/>
</dbReference>
<dbReference type="AlphaFoldDB" id="A0A8J6TJ58"/>
<organism evidence="28 29">
    <name type="scientific">Candidatus Desulfolinea nitratireducens</name>
    <dbReference type="NCBI Taxonomy" id="2841698"/>
    <lineage>
        <taxon>Bacteria</taxon>
        <taxon>Bacillati</taxon>
        <taxon>Chloroflexota</taxon>
        <taxon>Anaerolineae</taxon>
        <taxon>Anaerolineales</taxon>
        <taxon>Anaerolineales incertae sedis</taxon>
        <taxon>Candidatus Desulfolinea</taxon>
    </lineage>
</organism>
<evidence type="ECO:0000256" key="21">
    <source>
        <dbReference type="ARBA" id="ARBA00023014"/>
    </source>
</evidence>
<dbReference type="SMART" id="SM00304">
    <property type="entry name" value="HAMP"/>
    <property type="match status" value="1"/>
</dbReference>
<dbReference type="Pfam" id="PF02518">
    <property type="entry name" value="HATPase_c"/>
    <property type="match status" value="1"/>
</dbReference>
<dbReference type="Pfam" id="PF01590">
    <property type="entry name" value="GAF"/>
    <property type="match status" value="1"/>
</dbReference>
<keyword evidence="19" id="KW-0408">Iron</keyword>
<proteinExistence type="predicted"/>
<evidence type="ECO:0000256" key="7">
    <source>
        <dbReference type="ARBA" id="ARBA00022475"/>
    </source>
</evidence>
<evidence type="ECO:0000256" key="1">
    <source>
        <dbReference type="ARBA" id="ARBA00000085"/>
    </source>
</evidence>
<dbReference type="GO" id="GO:0046983">
    <property type="term" value="F:protein dimerization activity"/>
    <property type="evidence" value="ECO:0007669"/>
    <property type="project" value="InterPro"/>
</dbReference>
<feature type="domain" description="HAMP" evidence="27">
    <location>
        <begin position="186"/>
        <end position="238"/>
    </location>
</feature>
<evidence type="ECO:0000256" key="3">
    <source>
        <dbReference type="ARBA" id="ARBA00004429"/>
    </source>
</evidence>
<evidence type="ECO:0000256" key="20">
    <source>
        <dbReference type="ARBA" id="ARBA00023012"/>
    </source>
</evidence>
<dbReference type="Gene3D" id="3.30.565.10">
    <property type="entry name" value="Histidine kinase-like ATPase, C-terminal domain"/>
    <property type="match status" value="1"/>
</dbReference>
<dbReference type="Pfam" id="PF13675">
    <property type="entry name" value="PilJ"/>
    <property type="match status" value="1"/>
</dbReference>
<dbReference type="CDD" id="cd16917">
    <property type="entry name" value="HATPase_UhpB-NarQ-NarX-like"/>
    <property type="match status" value="1"/>
</dbReference>
<dbReference type="InterPro" id="IPR003018">
    <property type="entry name" value="GAF"/>
</dbReference>
<dbReference type="Gene3D" id="3.30.450.40">
    <property type="match status" value="1"/>
</dbReference>
<keyword evidence="20" id="KW-0902">Two-component regulatory system</keyword>
<evidence type="ECO:0000256" key="8">
    <source>
        <dbReference type="ARBA" id="ARBA00022485"/>
    </source>
</evidence>
<gene>
    <name evidence="28" type="ORF">H8E29_10410</name>
</gene>
<comment type="subcellular location">
    <subcellularLocation>
        <location evidence="3">Cell inner membrane</location>
        <topology evidence="3">Multi-pass membrane protein</topology>
    </subcellularLocation>
    <subcellularLocation>
        <location evidence="4">Cytoplasm</location>
    </subcellularLocation>
</comment>
<evidence type="ECO:0000259" key="26">
    <source>
        <dbReference type="PROSITE" id="PS50109"/>
    </source>
</evidence>
<dbReference type="Gene3D" id="6.10.340.10">
    <property type="match status" value="1"/>
</dbReference>
<dbReference type="GO" id="GO:0051539">
    <property type="term" value="F:4 iron, 4 sulfur cluster binding"/>
    <property type="evidence" value="ECO:0007669"/>
    <property type="project" value="UniProtKB-KW"/>
</dbReference>
<dbReference type="InterPro" id="IPR005467">
    <property type="entry name" value="His_kinase_dom"/>
</dbReference>
<dbReference type="Gene3D" id="1.20.5.1930">
    <property type="match status" value="1"/>
</dbReference>
<keyword evidence="9" id="KW-0963">Cytoplasm</keyword>
<protein>
    <recommendedName>
        <fullName evidence="6">Oxygen sensor histidine kinase NreB</fullName>
        <ecNumber evidence="5">2.7.13.3</ecNumber>
    </recommendedName>
    <alternativeName>
        <fullName evidence="24">Nitrogen regulation protein B</fullName>
    </alternativeName>
</protein>
<comment type="catalytic activity">
    <reaction evidence="1">
        <text>ATP + protein L-histidine = ADP + protein N-phospho-L-histidine.</text>
        <dbReference type="EC" id="2.7.13.3"/>
    </reaction>
</comment>
<dbReference type="PRINTS" id="PR00344">
    <property type="entry name" value="BCTRLSENSOR"/>
</dbReference>
<sequence>MKKLNTIRGRIAVLLGSFFLLVIISVGVMLWSVATQKKDALIINMAGRQRMLTQKMTWLALAQPEDPELSASIKLFDQTLQALRYGGITIDSAGNNVILPMAPDSGLNAQLDEVMKTWEKFRATLEPPDASAIPVIAPQILDQMDAVVTGFETRAEAKHLRLELIQTIFLLVAMGLLVWGFFSTRQMIISPLSELGTAVQKMGEGNLDWPLPPMEKNELGELAQSFETMRTELAQSRKVLENQVAQRTQELTTAFEFSQEIVAQRELNVLMNSVVERARVLMHAQSAALCVLSSDGKTLELVANSGENKVDLGMIQTIEGGVALPVICSGRTVVSHTSCSNCDFLHAHSPGRCVATPLRAGNHTLGALCVVRSNQENNGDFASFDAEGQRALSLLANSAAIAIANAHLVSAEREKAEQAAALAEREELAADLHDNLAQTLSYTKIKLEYLDEILVDDQDAEKRTTLKQIERATETAYQQVRASLVGLIKPHSAGENFARKFFAGVDEFRTAYEFPIELEILDSSVLDLPTTTQSQILHILSEALSNIQRHSQAKHVWVRVERVNGHARFTVEDNGLGFDPETSTGGDHFGLRIMQTRVERAGGEFSLVSNLGKGTRISAVFPLQKSNESESQKSGVKA</sequence>
<dbReference type="InterPro" id="IPR003594">
    <property type="entry name" value="HATPase_dom"/>
</dbReference>
<dbReference type="InterPro" id="IPR036890">
    <property type="entry name" value="HATPase_C_sf"/>
</dbReference>
<evidence type="ECO:0000256" key="16">
    <source>
        <dbReference type="ARBA" id="ARBA00022777"/>
    </source>
</evidence>
<keyword evidence="22 25" id="KW-0472">Membrane</keyword>
<keyword evidence="14" id="KW-0479">Metal-binding</keyword>
<evidence type="ECO:0000256" key="10">
    <source>
        <dbReference type="ARBA" id="ARBA00022519"/>
    </source>
</evidence>
<keyword evidence="17" id="KW-0067">ATP-binding</keyword>
<dbReference type="EC" id="2.7.13.3" evidence="5"/>
<evidence type="ECO:0000256" key="12">
    <source>
        <dbReference type="ARBA" id="ARBA00022679"/>
    </source>
</evidence>
<comment type="caution">
    <text evidence="28">The sequence shown here is derived from an EMBL/GenBank/DDBJ whole genome shotgun (WGS) entry which is preliminary data.</text>
</comment>
<keyword evidence="12" id="KW-0808">Transferase</keyword>
<evidence type="ECO:0000256" key="11">
    <source>
        <dbReference type="ARBA" id="ARBA00022553"/>
    </source>
</evidence>
<dbReference type="Pfam" id="PF07730">
    <property type="entry name" value="HisKA_3"/>
    <property type="match status" value="1"/>
</dbReference>
<dbReference type="CDD" id="cd06225">
    <property type="entry name" value="HAMP"/>
    <property type="match status" value="1"/>
</dbReference>